<feature type="compositionally biased region" description="Basic and acidic residues" evidence="1">
    <location>
        <begin position="282"/>
        <end position="295"/>
    </location>
</feature>
<dbReference type="OrthoDB" id="10614504at2759"/>
<feature type="region of interest" description="Disordered" evidence="1">
    <location>
        <begin position="342"/>
        <end position="361"/>
    </location>
</feature>
<sequence length="406" mass="44190">MENDMQAIPPAPISIRSGSPERGRERLRTRPLSYASSPQLSPSPFSQDQTSSRSTSKHSSLQPPPSSSSASPSPDRKRSTSPYPSPFVSTPSNDFLFPQTDSQEEGLHRQPSTRLEIATAIRQPSFPQFRNSIITKPSMSLITRPGIIHVQPSQPLARTLSPTTPLSAASTIVNPHSPLSTTPESAVLGRNREARVSVINVGRPSSGSGYAAGTRTSARASLLAGPGPAIRPAGPRPMLVHSHTDPSSDRNAGLRPELNSLDDAEERARFLDMKVEQILGPRNDRPRKEERKSTLGLQDVKKMIGDMKESEGKREKKIVKKERDSEAMVGKELWQSMYSMSGETLDEGSGSGSGSVLGMRGLETPDRLMSASDGEYSPGSGTNRRVWNGRRGCGTGMAWWKRCLRR</sequence>
<evidence type="ECO:0000313" key="3">
    <source>
        <dbReference type="Proteomes" id="UP000070700"/>
    </source>
</evidence>
<dbReference type="Proteomes" id="UP000070700">
    <property type="component" value="Unassembled WGS sequence"/>
</dbReference>
<protein>
    <submittedName>
        <fullName evidence="2">Uncharacterized protein</fullName>
    </submittedName>
</protein>
<dbReference type="AlphaFoldDB" id="A0A194XDB3"/>
<name>A0A194XDB3_MOLSC</name>
<accession>A0A194XDB3</accession>
<dbReference type="InParanoid" id="A0A194XDB3"/>
<reference evidence="2 3" key="1">
    <citation type="submission" date="2015-10" db="EMBL/GenBank/DDBJ databases">
        <title>Full genome of DAOMC 229536 Phialocephala scopiformis, a fungal endophyte of spruce producing the potent anti-insectan compound rugulosin.</title>
        <authorList>
            <consortium name="DOE Joint Genome Institute"/>
            <person name="Walker A.K."/>
            <person name="Frasz S.L."/>
            <person name="Seifert K.A."/>
            <person name="Miller J.D."/>
            <person name="Mondo S.J."/>
            <person name="Labutti K."/>
            <person name="Lipzen A."/>
            <person name="Dockter R."/>
            <person name="Kennedy M."/>
            <person name="Grigoriev I.V."/>
            <person name="Spatafora J.W."/>
        </authorList>
    </citation>
    <scope>NUCLEOTIDE SEQUENCE [LARGE SCALE GENOMIC DNA]</scope>
    <source>
        <strain evidence="2 3">CBS 120377</strain>
    </source>
</reference>
<keyword evidence="3" id="KW-1185">Reference proteome</keyword>
<feature type="region of interest" description="Disordered" evidence="1">
    <location>
        <begin position="275"/>
        <end position="295"/>
    </location>
</feature>
<organism evidence="2 3">
    <name type="scientific">Mollisia scopiformis</name>
    <name type="common">Conifer needle endophyte fungus</name>
    <name type="synonym">Phialocephala scopiformis</name>
    <dbReference type="NCBI Taxonomy" id="149040"/>
    <lineage>
        <taxon>Eukaryota</taxon>
        <taxon>Fungi</taxon>
        <taxon>Dikarya</taxon>
        <taxon>Ascomycota</taxon>
        <taxon>Pezizomycotina</taxon>
        <taxon>Leotiomycetes</taxon>
        <taxon>Helotiales</taxon>
        <taxon>Mollisiaceae</taxon>
        <taxon>Mollisia</taxon>
    </lineage>
</organism>
<evidence type="ECO:0000313" key="2">
    <source>
        <dbReference type="EMBL" id="KUJ17742.1"/>
    </source>
</evidence>
<evidence type="ECO:0000256" key="1">
    <source>
        <dbReference type="SAM" id="MobiDB-lite"/>
    </source>
</evidence>
<proteinExistence type="predicted"/>
<feature type="compositionally biased region" description="Basic and acidic residues" evidence="1">
    <location>
        <begin position="19"/>
        <end position="28"/>
    </location>
</feature>
<feature type="compositionally biased region" description="Low complexity" evidence="1">
    <location>
        <begin position="36"/>
        <end position="73"/>
    </location>
</feature>
<dbReference type="GeneID" id="28832252"/>
<dbReference type="KEGG" id="psco:LY89DRAFT_781883"/>
<dbReference type="RefSeq" id="XP_018072097.1">
    <property type="nucleotide sequence ID" value="XM_018222526.1"/>
</dbReference>
<feature type="region of interest" description="Disordered" evidence="1">
    <location>
        <begin position="1"/>
        <end position="111"/>
    </location>
</feature>
<feature type="region of interest" description="Disordered" evidence="1">
    <location>
        <begin position="366"/>
        <end position="388"/>
    </location>
</feature>
<dbReference type="EMBL" id="KQ947414">
    <property type="protein sequence ID" value="KUJ17742.1"/>
    <property type="molecule type" value="Genomic_DNA"/>
</dbReference>
<gene>
    <name evidence="2" type="ORF">LY89DRAFT_781883</name>
</gene>